<comment type="caution">
    <text evidence="3">The sequence shown here is derived from an EMBL/GenBank/DDBJ whole genome shotgun (WGS) entry which is preliminary data.</text>
</comment>
<reference evidence="3" key="1">
    <citation type="submission" date="2023-06" db="EMBL/GenBank/DDBJ databases">
        <title>Genome-scale phylogeny and comparative genomics of the fungal order Sordariales.</title>
        <authorList>
            <consortium name="Lawrence Berkeley National Laboratory"/>
            <person name="Hensen N."/>
            <person name="Bonometti L."/>
            <person name="Westerberg I."/>
            <person name="Brannstrom I.O."/>
            <person name="Guillou S."/>
            <person name="Cros-Aarteil S."/>
            <person name="Calhoun S."/>
            <person name="Haridas S."/>
            <person name="Kuo A."/>
            <person name="Mondo S."/>
            <person name="Pangilinan J."/>
            <person name="Riley R."/>
            <person name="Labutti K."/>
            <person name="Andreopoulos B."/>
            <person name="Lipzen A."/>
            <person name="Chen C."/>
            <person name="Yanf M."/>
            <person name="Daum C."/>
            <person name="Ng V."/>
            <person name="Clum A."/>
            <person name="Steindorff A."/>
            <person name="Ohm R."/>
            <person name="Martin F."/>
            <person name="Silar P."/>
            <person name="Natvig D."/>
            <person name="Lalanne C."/>
            <person name="Gautier V."/>
            <person name="Ament-Velasquez S.L."/>
            <person name="Kruys A."/>
            <person name="Hutchinson M.I."/>
            <person name="Powell A.J."/>
            <person name="Barry K."/>
            <person name="Miller A.N."/>
            <person name="Grigoriev I.V."/>
            <person name="Debuchy R."/>
            <person name="Gladieux P."/>
            <person name="Thoren M.H."/>
            <person name="Johannesson H."/>
        </authorList>
    </citation>
    <scope>NUCLEOTIDE SEQUENCE</scope>
    <source>
        <strain evidence="3">PSN4</strain>
    </source>
</reference>
<evidence type="ECO:0000313" key="3">
    <source>
        <dbReference type="EMBL" id="KAK1756405.1"/>
    </source>
</evidence>
<accession>A0AAJ0FCR0</accession>
<organism evidence="3 4">
    <name type="scientific">Echria macrotheca</name>
    <dbReference type="NCBI Taxonomy" id="438768"/>
    <lineage>
        <taxon>Eukaryota</taxon>
        <taxon>Fungi</taxon>
        <taxon>Dikarya</taxon>
        <taxon>Ascomycota</taxon>
        <taxon>Pezizomycotina</taxon>
        <taxon>Sordariomycetes</taxon>
        <taxon>Sordariomycetidae</taxon>
        <taxon>Sordariales</taxon>
        <taxon>Schizotheciaceae</taxon>
        <taxon>Echria</taxon>
    </lineage>
</organism>
<evidence type="ECO:0000256" key="1">
    <source>
        <dbReference type="SAM" id="MobiDB-lite"/>
    </source>
</evidence>
<keyword evidence="2" id="KW-0732">Signal</keyword>
<evidence type="ECO:0000256" key="2">
    <source>
        <dbReference type="SAM" id="SignalP"/>
    </source>
</evidence>
<gene>
    <name evidence="3" type="ORF">QBC47DRAFT_444918</name>
</gene>
<proteinExistence type="predicted"/>
<evidence type="ECO:0008006" key="5">
    <source>
        <dbReference type="Google" id="ProtNLM"/>
    </source>
</evidence>
<keyword evidence="4" id="KW-1185">Reference proteome</keyword>
<dbReference type="AlphaFoldDB" id="A0AAJ0FCR0"/>
<dbReference type="Proteomes" id="UP001239445">
    <property type="component" value="Unassembled WGS sequence"/>
</dbReference>
<name>A0AAJ0FCR0_9PEZI</name>
<feature type="chain" id="PRO_5042513373" description="AA1-like domain-containing protein" evidence="2">
    <location>
        <begin position="21"/>
        <end position="426"/>
    </location>
</feature>
<feature type="signal peptide" evidence="2">
    <location>
        <begin position="1"/>
        <end position="20"/>
    </location>
</feature>
<evidence type="ECO:0000313" key="4">
    <source>
        <dbReference type="Proteomes" id="UP001239445"/>
    </source>
</evidence>
<protein>
    <recommendedName>
        <fullName evidence="5">AA1-like domain-containing protein</fullName>
    </recommendedName>
</protein>
<dbReference type="EMBL" id="MU839832">
    <property type="protein sequence ID" value="KAK1756405.1"/>
    <property type="molecule type" value="Genomic_DNA"/>
</dbReference>
<feature type="region of interest" description="Disordered" evidence="1">
    <location>
        <begin position="325"/>
        <end position="345"/>
    </location>
</feature>
<sequence length="426" mass="44455">MISSAKILLFFLALLGPAASQSPGPDYPNCASVSRGAGGGPWGWELLQFTYNPIMRGRSDAREAKLFVDVQNLADGSRTVCRLSGSGLNSAGSVVLNNTSPKTAGSCETYWVSRTADLGSAAATAGGGGTKKKAPAAVASVSYDTEESVLTVNQTWTCREGGQVTTFTGTTSERLDIQCYDGSSTSRTSCGQASTPESLSYSKIAMVFLLGSSTTLPSSSSPSPSSSPINCASPKPTWQILSMLFTPPGPWPRSSAYWPTSLQLELRSLVDGSRTKCTLGQDDGTTYSESAEVLLNNTGGERLTAPVEFPNRLRGCETGVFLVPSTASSSSGGGGGEKKSTKPQWKGTEVAEVSFDTKTRVFGLNQTWTCGADRIVGSVVQTLKMDCVDSGDRYAPRQCEPKGAVFSASGAPVLLGPGTAGLESDE</sequence>